<evidence type="ECO:0000313" key="2">
    <source>
        <dbReference type="Proteomes" id="UP000265703"/>
    </source>
</evidence>
<protein>
    <submittedName>
        <fullName evidence="1">Uncharacterized protein</fullName>
    </submittedName>
</protein>
<comment type="caution">
    <text evidence="1">The sequence shown here is derived from an EMBL/GenBank/DDBJ whole genome shotgun (WGS) entry which is preliminary data.</text>
</comment>
<dbReference type="EMBL" id="QKYT01000108">
    <property type="protein sequence ID" value="RIA93224.1"/>
    <property type="molecule type" value="Genomic_DNA"/>
</dbReference>
<proteinExistence type="predicted"/>
<organism evidence="1 2">
    <name type="scientific">Glomus cerebriforme</name>
    <dbReference type="NCBI Taxonomy" id="658196"/>
    <lineage>
        <taxon>Eukaryota</taxon>
        <taxon>Fungi</taxon>
        <taxon>Fungi incertae sedis</taxon>
        <taxon>Mucoromycota</taxon>
        <taxon>Glomeromycotina</taxon>
        <taxon>Glomeromycetes</taxon>
        <taxon>Glomerales</taxon>
        <taxon>Glomeraceae</taxon>
        <taxon>Glomus</taxon>
    </lineage>
</organism>
<accession>A0A397TEB0</accession>
<dbReference type="OrthoDB" id="2311035at2759"/>
<sequence>MESTSSQTITIYNEKSITFDIPGWGHTQVLVNESMNAQDLYLFVGLDNINIYQVVYRIDNLVLEASKDESIKFIYETCDDKVVQVIHILENVIEIDGSSSRNIENSELWQFSKDLFYVALQEIKFLIKDLDIKAIFYDIWQDLKFLLEVLGLKGMCLSIWRAIKYVFETFDYRAILDVVGRLFLEMINSKEICSGTWQDIKFLYDSFRIRDTNHS</sequence>
<evidence type="ECO:0000313" key="1">
    <source>
        <dbReference type="EMBL" id="RIA93224.1"/>
    </source>
</evidence>
<reference evidence="1 2" key="1">
    <citation type="submission" date="2018-06" db="EMBL/GenBank/DDBJ databases">
        <title>Comparative genomics reveals the genomic features of Rhizophagus irregularis, R. cerebriforme, R. diaphanum and Gigaspora rosea, and their symbiotic lifestyle signature.</title>
        <authorList>
            <person name="Morin E."/>
            <person name="San Clemente H."/>
            <person name="Chen E.C.H."/>
            <person name="De La Providencia I."/>
            <person name="Hainaut M."/>
            <person name="Kuo A."/>
            <person name="Kohler A."/>
            <person name="Murat C."/>
            <person name="Tang N."/>
            <person name="Roy S."/>
            <person name="Loubradou J."/>
            <person name="Henrissat B."/>
            <person name="Grigoriev I.V."/>
            <person name="Corradi N."/>
            <person name="Roux C."/>
            <person name="Martin F.M."/>
        </authorList>
    </citation>
    <scope>NUCLEOTIDE SEQUENCE [LARGE SCALE GENOMIC DNA]</scope>
    <source>
        <strain evidence="1 2">DAOM 227022</strain>
    </source>
</reference>
<dbReference type="AlphaFoldDB" id="A0A397TEB0"/>
<name>A0A397TEB0_9GLOM</name>
<gene>
    <name evidence="1" type="ORF">C1645_819646</name>
</gene>
<keyword evidence="2" id="KW-1185">Reference proteome</keyword>
<dbReference type="Proteomes" id="UP000265703">
    <property type="component" value="Unassembled WGS sequence"/>
</dbReference>